<dbReference type="Pfam" id="PF09361">
    <property type="entry name" value="Phasin_2"/>
    <property type="match status" value="1"/>
</dbReference>
<evidence type="ECO:0000313" key="2">
    <source>
        <dbReference type="EMBL" id="RZT89686.1"/>
    </source>
</evidence>
<protein>
    <submittedName>
        <fullName evidence="2">Phasin family protein</fullName>
    </submittedName>
</protein>
<evidence type="ECO:0000259" key="1">
    <source>
        <dbReference type="Pfam" id="PF09361"/>
    </source>
</evidence>
<reference evidence="2 3" key="1">
    <citation type="submission" date="2019-02" db="EMBL/GenBank/DDBJ databases">
        <title>Genomic Encyclopedia of Type Strains, Phase IV (KMG-IV): sequencing the most valuable type-strain genomes for metagenomic binning, comparative biology and taxonomic classification.</title>
        <authorList>
            <person name="Goeker M."/>
        </authorList>
    </citation>
    <scope>NUCLEOTIDE SEQUENCE [LARGE SCALE GENOMIC DNA]</scope>
    <source>
        <strain evidence="2 3">DSM 21223</strain>
    </source>
</reference>
<sequence length="165" mass="17272">MSEKLNFASLASLSQANNALATSFLGATQVYFDTIQNLAELNFGAVRQMLEDEAAGYKQLLGSTSVQQAVDIQTGLAHTLLKNGTAYAQAAYELTTTAAGELAPVMQSQYVEWQAAVEDGARQTAATLPFGKDLALAAIKQGGALTQSLQQVAAAMPKAAAKSKK</sequence>
<dbReference type="NCBIfam" id="TIGR01841">
    <property type="entry name" value="phasin"/>
    <property type="match status" value="1"/>
</dbReference>
<feature type="domain" description="Phasin" evidence="1">
    <location>
        <begin position="17"/>
        <end position="109"/>
    </location>
</feature>
<accession>A0ABY0IU92</accession>
<dbReference type="RefSeq" id="WP_014237349.1">
    <property type="nucleotide sequence ID" value="NZ_SHKM01000001.1"/>
</dbReference>
<keyword evidence="3" id="KW-1185">Reference proteome</keyword>
<dbReference type="InterPro" id="IPR018968">
    <property type="entry name" value="Phasin"/>
</dbReference>
<proteinExistence type="predicted"/>
<dbReference type="InterPro" id="IPR010127">
    <property type="entry name" value="Phasin_subfam-1"/>
</dbReference>
<comment type="caution">
    <text evidence="2">The sequence shown here is derived from an EMBL/GenBank/DDBJ whole genome shotgun (WGS) entry which is preliminary data.</text>
</comment>
<name>A0ABY0IU92_9RHOO</name>
<dbReference type="EMBL" id="SHKM01000001">
    <property type="protein sequence ID" value="RZT89686.1"/>
    <property type="molecule type" value="Genomic_DNA"/>
</dbReference>
<evidence type="ECO:0000313" key="3">
    <source>
        <dbReference type="Proteomes" id="UP000292136"/>
    </source>
</evidence>
<organism evidence="2 3">
    <name type="scientific">Azospira oryzae</name>
    <dbReference type="NCBI Taxonomy" id="146939"/>
    <lineage>
        <taxon>Bacteria</taxon>
        <taxon>Pseudomonadati</taxon>
        <taxon>Pseudomonadota</taxon>
        <taxon>Betaproteobacteria</taxon>
        <taxon>Rhodocyclales</taxon>
        <taxon>Rhodocyclaceae</taxon>
        <taxon>Azospira</taxon>
    </lineage>
</organism>
<dbReference type="Proteomes" id="UP000292136">
    <property type="component" value="Unassembled WGS sequence"/>
</dbReference>
<gene>
    <name evidence="2" type="ORF">EV678_0479</name>
</gene>